<dbReference type="PANTHER" id="PTHR31760">
    <property type="entry name" value="S-ADENOSYL-L-METHIONINE-DEPENDENT METHYLTRANSFERASES SUPERFAMILY PROTEIN"/>
    <property type="match status" value="1"/>
</dbReference>
<dbReference type="OrthoDB" id="9808773at2"/>
<comment type="subcellular location">
    <subcellularLocation>
        <location evidence="6">Cytoplasm</location>
    </subcellularLocation>
</comment>
<dbReference type="RefSeq" id="WP_121807597.1">
    <property type="nucleotide sequence ID" value="NZ_RDBE01000010.1"/>
</dbReference>
<dbReference type="InterPro" id="IPR003682">
    <property type="entry name" value="rRNA_ssu_MeTfrase_G"/>
</dbReference>
<dbReference type="CDD" id="cd02440">
    <property type="entry name" value="AdoMet_MTases"/>
    <property type="match status" value="1"/>
</dbReference>
<dbReference type="Pfam" id="PF02527">
    <property type="entry name" value="GidB"/>
    <property type="match status" value="1"/>
</dbReference>
<gene>
    <name evidence="6 7" type="primary">rsmG</name>
    <name evidence="7" type="ORF">D9V37_18585</name>
</gene>
<evidence type="ECO:0000313" key="7">
    <source>
        <dbReference type="EMBL" id="RLV48090.1"/>
    </source>
</evidence>
<keyword evidence="2 6" id="KW-0698">rRNA processing</keyword>
<keyword evidence="4 6" id="KW-0808">Transferase</keyword>
<comment type="function">
    <text evidence="6">Specifically methylates the N7 position of a guanine in 16S rRNA.</text>
</comment>
<comment type="similarity">
    <text evidence="6">Belongs to the methyltransferase superfamily. RNA methyltransferase RsmG family.</text>
</comment>
<comment type="caution">
    <text evidence="7">The sequence shown here is derived from an EMBL/GenBank/DDBJ whole genome shotgun (WGS) entry which is preliminary data.</text>
</comment>
<dbReference type="Gene3D" id="3.40.50.150">
    <property type="entry name" value="Vaccinia Virus protein VP39"/>
    <property type="match status" value="1"/>
</dbReference>
<reference evidence="7 8" key="1">
    <citation type="submission" date="2018-10" db="EMBL/GenBank/DDBJ databases">
        <title>Marmoricola sp. 4Q3S-7 whole genome shotgun sequence.</title>
        <authorList>
            <person name="Li F."/>
        </authorList>
    </citation>
    <scope>NUCLEOTIDE SEQUENCE [LARGE SCALE GENOMIC DNA]</scope>
    <source>
        <strain evidence="7 8">4Q3S-7</strain>
    </source>
</reference>
<dbReference type="GO" id="GO:0005829">
    <property type="term" value="C:cytosol"/>
    <property type="evidence" value="ECO:0007669"/>
    <property type="project" value="TreeGrafter"/>
</dbReference>
<sequence length="222" mass="23894">MASVPRETDTALGPTPEAATSLFGERLGLAERYVASLADAGVVRGLIGPREVPRLWERHVLNCALLADPVPQHAEVADIGSGAGLPGVVLALRRPDLTLTLVEPLLRRCEYLAEVVEELGLGNVEVLRSRAEDLHGRRSFGVVTARAVAPLERLVRWTLPLVAPGGELLAMKGRSAEQEVQAASARLRGTTVAVEQYGAGWVPEPTTVVRVRVRDRQGRGNR</sequence>
<evidence type="ECO:0000256" key="1">
    <source>
        <dbReference type="ARBA" id="ARBA00022490"/>
    </source>
</evidence>
<proteinExistence type="inferred from homology"/>
<feature type="binding site" evidence="6">
    <location>
        <position position="146"/>
    </location>
    <ligand>
        <name>S-adenosyl-L-methionine</name>
        <dbReference type="ChEBI" id="CHEBI:59789"/>
    </ligand>
</feature>
<keyword evidence="8" id="KW-1185">Reference proteome</keyword>
<evidence type="ECO:0000256" key="6">
    <source>
        <dbReference type="HAMAP-Rule" id="MF_00074"/>
    </source>
</evidence>
<evidence type="ECO:0000313" key="8">
    <source>
        <dbReference type="Proteomes" id="UP000281708"/>
    </source>
</evidence>
<dbReference type="PIRSF" id="PIRSF003078">
    <property type="entry name" value="GidB"/>
    <property type="match status" value="1"/>
</dbReference>
<dbReference type="AlphaFoldDB" id="A0A3L8NY70"/>
<dbReference type="GO" id="GO:0070043">
    <property type="term" value="F:rRNA (guanine-N7-)-methyltransferase activity"/>
    <property type="evidence" value="ECO:0007669"/>
    <property type="project" value="UniProtKB-UniRule"/>
</dbReference>
<dbReference type="PANTHER" id="PTHR31760:SF0">
    <property type="entry name" value="S-ADENOSYL-L-METHIONINE-DEPENDENT METHYLTRANSFERASES SUPERFAMILY PROTEIN"/>
    <property type="match status" value="1"/>
</dbReference>
<comment type="caution">
    <text evidence="6">Lacks conserved residue(s) required for the propagation of feature annotation.</text>
</comment>
<keyword evidence="3 6" id="KW-0489">Methyltransferase</keyword>
<dbReference type="SUPFAM" id="SSF53335">
    <property type="entry name" value="S-adenosyl-L-methionine-dependent methyltransferases"/>
    <property type="match status" value="1"/>
</dbReference>
<dbReference type="HAMAP" id="MF_00074">
    <property type="entry name" value="16SrRNA_methyltr_G"/>
    <property type="match status" value="1"/>
</dbReference>
<protein>
    <recommendedName>
        <fullName evidence="6">Ribosomal RNA small subunit methyltransferase G</fullName>
        <ecNumber evidence="6">2.1.1.-</ecNumber>
    </recommendedName>
    <alternativeName>
        <fullName evidence="6">16S rRNA 7-methylguanosine methyltransferase</fullName>
        <shortName evidence="6">16S rRNA m7G methyltransferase</shortName>
    </alternativeName>
</protein>
<keyword evidence="1 6" id="KW-0963">Cytoplasm</keyword>
<dbReference type="Proteomes" id="UP000281708">
    <property type="component" value="Unassembled WGS sequence"/>
</dbReference>
<evidence type="ECO:0000256" key="5">
    <source>
        <dbReference type="ARBA" id="ARBA00022691"/>
    </source>
</evidence>
<feature type="binding site" evidence="6">
    <location>
        <position position="85"/>
    </location>
    <ligand>
        <name>S-adenosyl-L-methionine</name>
        <dbReference type="ChEBI" id="CHEBI:59789"/>
    </ligand>
</feature>
<accession>A0A3L8NY70</accession>
<dbReference type="EC" id="2.1.1.-" evidence="6"/>
<keyword evidence="5 6" id="KW-0949">S-adenosyl-L-methionine</keyword>
<name>A0A3L8NY70_9ACTN</name>
<dbReference type="InterPro" id="IPR029063">
    <property type="entry name" value="SAM-dependent_MTases_sf"/>
</dbReference>
<feature type="binding site" evidence="6">
    <location>
        <begin position="131"/>
        <end position="132"/>
    </location>
    <ligand>
        <name>S-adenosyl-L-methionine</name>
        <dbReference type="ChEBI" id="CHEBI:59789"/>
    </ligand>
</feature>
<feature type="binding site" evidence="6">
    <location>
        <position position="80"/>
    </location>
    <ligand>
        <name>S-adenosyl-L-methionine</name>
        <dbReference type="ChEBI" id="CHEBI:59789"/>
    </ligand>
</feature>
<dbReference type="NCBIfam" id="TIGR00138">
    <property type="entry name" value="rsmG_gidB"/>
    <property type="match status" value="1"/>
</dbReference>
<evidence type="ECO:0000256" key="3">
    <source>
        <dbReference type="ARBA" id="ARBA00022603"/>
    </source>
</evidence>
<organism evidence="7 8">
    <name type="scientific">Nocardioides mangrovicus</name>
    <dbReference type="NCBI Taxonomy" id="2478913"/>
    <lineage>
        <taxon>Bacteria</taxon>
        <taxon>Bacillati</taxon>
        <taxon>Actinomycetota</taxon>
        <taxon>Actinomycetes</taxon>
        <taxon>Propionibacteriales</taxon>
        <taxon>Nocardioidaceae</taxon>
        <taxon>Nocardioides</taxon>
    </lineage>
</organism>
<evidence type="ECO:0000256" key="4">
    <source>
        <dbReference type="ARBA" id="ARBA00022679"/>
    </source>
</evidence>
<dbReference type="EMBL" id="RDBE01000010">
    <property type="protein sequence ID" value="RLV48090.1"/>
    <property type="molecule type" value="Genomic_DNA"/>
</dbReference>
<evidence type="ECO:0000256" key="2">
    <source>
        <dbReference type="ARBA" id="ARBA00022552"/>
    </source>
</evidence>